<evidence type="ECO:0000256" key="1">
    <source>
        <dbReference type="SAM" id="MobiDB-lite"/>
    </source>
</evidence>
<dbReference type="AlphaFoldDB" id="A0A4C1YIV3"/>
<protein>
    <submittedName>
        <fullName evidence="2">Uncharacterized protein</fullName>
    </submittedName>
</protein>
<reference evidence="2 3" key="1">
    <citation type="journal article" date="2019" name="Commun. Biol.">
        <title>The bagworm genome reveals a unique fibroin gene that provides high tensile strength.</title>
        <authorList>
            <person name="Kono N."/>
            <person name="Nakamura H."/>
            <person name="Ohtoshi R."/>
            <person name="Tomita M."/>
            <person name="Numata K."/>
            <person name="Arakawa K."/>
        </authorList>
    </citation>
    <scope>NUCLEOTIDE SEQUENCE [LARGE SCALE GENOMIC DNA]</scope>
</reference>
<organism evidence="2 3">
    <name type="scientific">Eumeta variegata</name>
    <name type="common">Bagworm moth</name>
    <name type="synonym">Eumeta japonica</name>
    <dbReference type="NCBI Taxonomy" id="151549"/>
    <lineage>
        <taxon>Eukaryota</taxon>
        <taxon>Metazoa</taxon>
        <taxon>Ecdysozoa</taxon>
        <taxon>Arthropoda</taxon>
        <taxon>Hexapoda</taxon>
        <taxon>Insecta</taxon>
        <taxon>Pterygota</taxon>
        <taxon>Neoptera</taxon>
        <taxon>Endopterygota</taxon>
        <taxon>Lepidoptera</taxon>
        <taxon>Glossata</taxon>
        <taxon>Ditrysia</taxon>
        <taxon>Tineoidea</taxon>
        <taxon>Psychidae</taxon>
        <taxon>Oiketicinae</taxon>
        <taxon>Eumeta</taxon>
    </lineage>
</organism>
<keyword evidence="3" id="KW-1185">Reference proteome</keyword>
<name>A0A4C1YIV3_EUMVA</name>
<dbReference type="EMBL" id="BGZK01001232">
    <property type="protein sequence ID" value="GBP75010.1"/>
    <property type="molecule type" value="Genomic_DNA"/>
</dbReference>
<evidence type="ECO:0000313" key="3">
    <source>
        <dbReference type="Proteomes" id="UP000299102"/>
    </source>
</evidence>
<feature type="compositionally biased region" description="Basic residues" evidence="1">
    <location>
        <begin position="104"/>
        <end position="114"/>
    </location>
</feature>
<evidence type="ECO:0000313" key="2">
    <source>
        <dbReference type="EMBL" id="GBP75010.1"/>
    </source>
</evidence>
<accession>A0A4C1YIV3</accession>
<sequence length="136" mass="15408">MRGSDYSFTIACARASIASRAAIDLCDNRVASHRNKISRRARVIGVTLTAIALFSAGTRPERRTSWRAKTLWGQVALSFPPRRRRALERTPAVRAAKADPVTHNPRRRRPRRQGRLLAVSSAIDRRYFWLGGKEIK</sequence>
<comment type="caution">
    <text evidence="2">The sequence shown here is derived from an EMBL/GenBank/DDBJ whole genome shotgun (WGS) entry which is preliminary data.</text>
</comment>
<feature type="region of interest" description="Disordered" evidence="1">
    <location>
        <begin position="89"/>
        <end position="114"/>
    </location>
</feature>
<gene>
    <name evidence="2" type="ORF">EVAR_82428_1</name>
</gene>
<proteinExistence type="predicted"/>
<dbReference type="Proteomes" id="UP000299102">
    <property type="component" value="Unassembled WGS sequence"/>
</dbReference>